<feature type="compositionally biased region" description="Basic and acidic residues" evidence="1">
    <location>
        <begin position="29"/>
        <end position="46"/>
    </location>
</feature>
<gene>
    <name evidence="2" type="ORF">RhiirA4_524757</name>
</gene>
<feature type="compositionally biased region" description="Basic and acidic residues" evidence="1">
    <location>
        <begin position="122"/>
        <end position="134"/>
    </location>
</feature>
<organism evidence="2 3">
    <name type="scientific">Rhizophagus irregularis</name>
    <dbReference type="NCBI Taxonomy" id="588596"/>
    <lineage>
        <taxon>Eukaryota</taxon>
        <taxon>Fungi</taxon>
        <taxon>Fungi incertae sedis</taxon>
        <taxon>Mucoromycota</taxon>
        <taxon>Glomeromycotina</taxon>
        <taxon>Glomeromycetes</taxon>
        <taxon>Glomerales</taxon>
        <taxon>Glomeraceae</taxon>
        <taxon>Rhizophagus</taxon>
    </lineage>
</organism>
<evidence type="ECO:0000313" key="3">
    <source>
        <dbReference type="Proteomes" id="UP000234323"/>
    </source>
</evidence>
<dbReference type="Proteomes" id="UP000234323">
    <property type="component" value="Unassembled WGS sequence"/>
</dbReference>
<dbReference type="AlphaFoldDB" id="A0A2I1HSZ0"/>
<protein>
    <submittedName>
        <fullName evidence="2">Uncharacterized protein</fullName>
    </submittedName>
</protein>
<sequence>MEEAVEDSCTNGDIRKVWLIRNKKTIYKEEKKGSRIATKESRKEESVLSNKMNVESEPKEISNEPSTPMTPPDRIYRELGNFKSRQESSLHPSKEQALSQRTEKPSNDDSDSDLDVYTPLEAEERSKSMKKTPEEQKIVDMIKRWRLNEELTPDQTDNQKYPPVRKELKKDNVAPEEVVKIINEHRDLEKIKYVQYNPLSASHEEAKDKLDEIHSIFKRLENEMEWEKINTQAISEVTETLSPKELRWMKDGSDTINFTIG</sequence>
<proteinExistence type="predicted"/>
<feature type="region of interest" description="Disordered" evidence="1">
    <location>
        <begin position="29"/>
        <end position="134"/>
    </location>
</feature>
<feature type="compositionally biased region" description="Basic and acidic residues" evidence="1">
    <location>
        <begin position="84"/>
        <end position="94"/>
    </location>
</feature>
<name>A0A2I1HSZ0_9GLOM</name>
<comment type="caution">
    <text evidence="2">The sequence shown here is derived from an EMBL/GenBank/DDBJ whole genome shotgun (WGS) entry which is preliminary data.</text>
</comment>
<reference evidence="2 3" key="1">
    <citation type="submission" date="2015-10" db="EMBL/GenBank/DDBJ databases">
        <title>Genome analyses suggest a sexual origin of heterokaryosis in a supposedly ancient asexual fungus.</title>
        <authorList>
            <person name="Ropars J."/>
            <person name="Sedzielewska K."/>
            <person name="Noel J."/>
            <person name="Charron P."/>
            <person name="Farinelli L."/>
            <person name="Marton T."/>
            <person name="Kruger M."/>
            <person name="Pelin A."/>
            <person name="Brachmann A."/>
            <person name="Corradi N."/>
        </authorList>
    </citation>
    <scope>NUCLEOTIDE SEQUENCE [LARGE SCALE GENOMIC DNA]</scope>
    <source>
        <strain evidence="2 3">A4</strain>
    </source>
</reference>
<keyword evidence="3" id="KW-1185">Reference proteome</keyword>
<dbReference type="EMBL" id="LLXI01006228">
    <property type="protein sequence ID" value="PKY62009.1"/>
    <property type="molecule type" value="Genomic_DNA"/>
</dbReference>
<evidence type="ECO:0000256" key="1">
    <source>
        <dbReference type="SAM" id="MobiDB-lite"/>
    </source>
</evidence>
<accession>A0A2I1HSZ0</accession>
<dbReference type="VEuPathDB" id="FungiDB:RhiirA1_399985"/>
<evidence type="ECO:0000313" key="2">
    <source>
        <dbReference type="EMBL" id="PKY62009.1"/>
    </source>
</evidence>